<evidence type="ECO:0000256" key="10">
    <source>
        <dbReference type="RuleBase" id="RU363063"/>
    </source>
</evidence>
<dbReference type="EC" id="2.4.1.-" evidence="10"/>
<keyword evidence="3 10" id="KW-0328">Glycosyltransferase</keyword>
<keyword evidence="12" id="KW-1185">Reference proteome</keyword>
<accession>A0A0R3UAY5</accession>
<gene>
    <name evidence="11" type="ORF">MCOS_LOCUS4084</name>
</gene>
<keyword evidence="4" id="KW-0808">Transferase</keyword>
<name>A0A0R3UAY5_MESCO</name>
<dbReference type="PANTHER" id="PTHR11214:SF314">
    <property type="entry name" value="HEXOSYLTRANSFERASE"/>
    <property type="match status" value="1"/>
</dbReference>
<feature type="transmembrane region" description="Helical" evidence="10">
    <location>
        <begin position="7"/>
        <end position="26"/>
    </location>
</feature>
<comment type="subcellular location">
    <subcellularLocation>
        <location evidence="1 10">Golgi apparatus membrane</location>
        <topology evidence="1 10">Single-pass type II membrane protein</topology>
    </subcellularLocation>
</comment>
<dbReference type="GO" id="GO:0006493">
    <property type="term" value="P:protein O-linked glycosylation"/>
    <property type="evidence" value="ECO:0007669"/>
    <property type="project" value="TreeGrafter"/>
</dbReference>
<dbReference type="GO" id="GO:0016758">
    <property type="term" value="F:hexosyltransferase activity"/>
    <property type="evidence" value="ECO:0007669"/>
    <property type="project" value="InterPro"/>
</dbReference>
<evidence type="ECO:0000256" key="6">
    <source>
        <dbReference type="ARBA" id="ARBA00022968"/>
    </source>
</evidence>
<keyword evidence="6 10" id="KW-0735">Signal-anchor</keyword>
<protein>
    <recommendedName>
        <fullName evidence="10">Hexosyltransferase</fullName>
        <ecNumber evidence="10">2.4.1.-</ecNumber>
    </recommendedName>
</protein>
<evidence type="ECO:0000256" key="2">
    <source>
        <dbReference type="ARBA" id="ARBA00008661"/>
    </source>
</evidence>
<dbReference type="AlphaFoldDB" id="A0A0R3UAY5"/>
<evidence type="ECO:0000256" key="8">
    <source>
        <dbReference type="ARBA" id="ARBA00023034"/>
    </source>
</evidence>
<dbReference type="Proteomes" id="UP000267029">
    <property type="component" value="Unassembled WGS sequence"/>
</dbReference>
<evidence type="ECO:0000256" key="1">
    <source>
        <dbReference type="ARBA" id="ARBA00004323"/>
    </source>
</evidence>
<proteinExistence type="inferred from homology"/>
<dbReference type="PANTHER" id="PTHR11214">
    <property type="entry name" value="BETA-1,3-N-ACETYLGLUCOSAMINYLTRANSFERASE"/>
    <property type="match status" value="1"/>
</dbReference>
<keyword evidence="7 10" id="KW-1133">Transmembrane helix</keyword>
<dbReference type="OrthoDB" id="2139606at2759"/>
<dbReference type="Pfam" id="PF01762">
    <property type="entry name" value="Galactosyl_T"/>
    <property type="match status" value="2"/>
</dbReference>
<evidence type="ECO:0000313" key="11">
    <source>
        <dbReference type="EMBL" id="VDD78081.1"/>
    </source>
</evidence>
<sequence length="481" mass="54260">MVSTRRIKPYLTICTAFGAFILFVLWHKSARNAVTYPNSCVSCGQHAVDYRIPDFDGTNSSCRCARGPRVYRWPPKRVPEDLICADSSYDLTLCVRVKSSSEPMETRLHQRLKLLDKDCEHGGEESALLRWFELEGHRLDGGEGGYDMYPLAINLTDTLAAITHGKQAPYALITNPNIKLIRTSLTACAPHDRSSKDVYDLVVIYKSAPCNFEERSRIREATRNLPGRIRVVFSLGQPRADLGGNLFHMNGGFDIRLPGKAGAKAVEWARRATEARERALAEADKFGDMIIGDYVDTYVNLTYKLIASHRWASAFCRGRSFWRFALAKMKLNCAMFVLGKSDVFVFIDDDYAFHAGNVLNYLNGLTKLDRRQLLSGLLLIWELVNRPVKDTSRNKWAVSRYEIPWLHFAPFASGGVTFVGADVLRGLVVAEAYTRFLYGNDAFMGFAAAKLPFRRFQSMKGFYLESTNNLTALIAHSPLRF</sequence>
<keyword evidence="8 10" id="KW-0333">Golgi apparatus</keyword>
<reference evidence="11 12" key="1">
    <citation type="submission" date="2018-10" db="EMBL/GenBank/DDBJ databases">
        <authorList>
            <consortium name="Pathogen Informatics"/>
        </authorList>
    </citation>
    <scope>NUCLEOTIDE SEQUENCE [LARGE SCALE GENOMIC DNA]</scope>
</reference>
<evidence type="ECO:0000256" key="9">
    <source>
        <dbReference type="ARBA" id="ARBA00023136"/>
    </source>
</evidence>
<evidence type="ECO:0000313" key="12">
    <source>
        <dbReference type="Proteomes" id="UP000267029"/>
    </source>
</evidence>
<evidence type="ECO:0000256" key="3">
    <source>
        <dbReference type="ARBA" id="ARBA00022676"/>
    </source>
</evidence>
<keyword evidence="9 10" id="KW-0472">Membrane</keyword>
<dbReference type="InterPro" id="IPR002659">
    <property type="entry name" value="Glyco_trans_31"/>
</dbReference>
<evidence type="ECO:0000256" key="4">
    <source>
        <dbReference type="ARBA" id="ARBA00022679"/>
    </source>
</evidence>
<evidence type="ECO:0000256" key="5">
    <source>
        <dbReference type="ARBA" id="ARBA00022692"/>
    </source>
</evidence>
<comment type="similarity">
    <text evidence="2 10">Belongs to the glycosyltransferase 31 family.</text>
</comment>
<organism evidence="11 12">
    <name type="scientific">Mesocestoides corti</name>
    <name type="common">Flatworm</name>
    <dbReference type="NCBI Taxonomy" id="53468"/>
    <lineage>
        <taxon>Eukaryota</taxon>
        <taxon>Metazoa</taxon>
        <taxon>Spiralia</taxon>
        <taxon>Lophotrochozoa</taxon>
        <taxon>Platyhelminthes</taxon>
        <taxon>Cestoda</taxon>
        <taxon>Eucestoda</taxon>
        <taxon>Cyclophyllidea</taxon>
        <taxon>Mesocestoididae</taxon>
        <taxon>Mesocestoides</taxon>
    </lineage>
</organism>
<evidence type="ECO:0000256" key="7">
    <source>
        <dbReference type="ARBA" id="ARBA00022989"/>
    </source>
</evidence>
<dbReference type="GO" id="GO:0000139">
    <property type="term" value="C:Golgi membrane"/>
    <property type="evidence" value="ECO:0007669"/>
    <property type="project" value="UniProtKB-SubCell"/>
</dbReference>
<keyword evidence="5 10" id="KW-0812">Transmembrane</keyword>
<dbReference type="EMBL" id="UXSR01001255">
    <property type="protein sequence ID" value="VDD78081.1"/>
    <property type="molecule type" value="Genomic_DNA"/>
</dbReference>